<name>A0A6C7CVF2_SALER</name>
<sequence>MTQQYAPYRKGTVLAPVGGSDHLHIICNDPVHYPIHGCDCILVVNISSVYPPPAYCDPACILHAGEHPFVFHESYVFYEDAIVWKVPNVISREQSGELTPHADMEEVILQRVLDGFETSDFTNPKILKFYRAYCV</sequence>
<organism evidence="1 2">
    <name type="scientific">Salmonella enterica subsp. salamae serovar 56:b:[1,5]</name>
    <dbReference type="NCBI Taxonomy" id="2577858"/>
    <lineage>
        <taxon>Bacteria</taxon>
        <taxon>Pseudomonadati</taxon>
        <taxon>Pseudomonadota</taxon>
        <taxon>Gammaproteobacteria</taxon>
        <taxon>Enterobacterales</taxon>
        <taxon>Enterobacteriaceae</taxon>
        <taxon>Salmonella</taxon>
    </lineage>
</organism>
<dbReference type="AlphaFoldDB" id="A0A6C7CVF2"/>
<proteinExistence type="predicted"/>
<protein>
    <submittedName>
        <fullName evidence="1">Uncharacterized protein</fullName>
    </submittedName>
</protein>
<evidence type="ECO:0000313" key="1">
    <source>
        <dbReference type="EMBL" id="AXC85127.1"/>
    </source>
</evidence>
<dbReference type="Proteomes" id="UP000251983">
    <property type="component" value="Chromosome"/>
</dbReference>
<reference evidence="1 2" key="1">
    <citation type="submission" date="2018-06" db="EMBL/GenBank/DDBJ databases">
        <title>Salmonella Enterica genomes from various sources.</title>
        <authorList>
            <person name="Nash J.H.E."/>
            <person name="Robertson J."/>
            <person name="Bessonov K."/>
        </authorList>
    </citation>
    <scope>NUCLEOTIDE SEQUENCE [LARGE SCALE GENOMIC DNA]</scope>
    <source>
        <strain evidence="1 2">SA20053897</strain>
    </source>
</reference>
<dbReference type="EMBL" id="CP029995">
    <property type="protein sequence ID" value="AXC85127.1"/>
    <property type="molecule type" value="Genomic_DNA"/>
</dbReference>
<evidence type="ECO:0000313" key="2">
    <source>
        <dbReference type="Proteomes" id="UP000251983"/>
    </source>
</evidence>
<accession>A0A6C7CVF2</accession>
<gene>
    <name evidence="1" type="ORF">DOE57_07290</name>
</gene>